<evidence type="ECO:0000256" key="2">
    <source>
        <dbReference type="ARBA" id="ARBA00023242"/>
    </source>
</evidence>
<proteinExistence type="predicted"/>
<evidence type="ECO:0000256" key="1">
    <source>
        <dbReference type="ARBA" id="ARBA00004123"/>
    </source>
</evidence>
<dbReference type="AlphaFoldDB" id="A0A7S1IFX0"/>
<dbReference type="PANTHER" id="PTHR13495:SF0">
    <property type="entry name" value="PSME3-INTERACTING PROTEIN"/>
    <property type="match status" value="1"/>
</dbReference>
<dbReference type="Pfam" id="PF10187">
    <property type="entry name" value="FAM192A_Fyv6_N"/>
    <property type="match status" value="1"/>
</dbReference>
<sequence>MEYKSLSFVSTSTLTFTEDGKDVEEDHAEKQTKTFTAAAAEQSNLSLWGQLEQQKEEAEAGQEEKAKSLRGLVRLDDDEANFLDDLISKKRKREQEVQKELDVGLQEWESEQQRLQEEKAKELKELNKQRERADLEIFGNNTGPATANLSEKKGLFGEGTQLSVAKKAAKKPKKPKGGEPAAKEGTAPKPQPKSAFSLVSY</sequence>
<feature type="compositionally biased region" description="Polar residues" evidence="3">
    <location>
        <begin position="139"/>
        <end position="149"/>
    </location>
</feature>
<keyword evidence="2" id="KW-0539">Nucleus</keyword>
<evidence type="ECO:0000259" key="4">
    <source>
        <dbReference type="Pfam" id="PF10187"/>
    </source>
</evidence>
<name>A0A7S1IFX0_9EUGL</name>
<dbReference type="InterPro" id="IPR019331">
    <property type="entry name" value="FAM192A/Fyv6_N"/>
</dbReference>
<evidence type="ECO:0000256" key="3">
    <source>
        <dbReference type="SAM" id="MobiDB-lite"/>
    </source>
</evidence>
<feature type="domain" description="FAM192A/Fyv6 N-terminal" evidence="4">
    <location>
        <begin position="8"/>
        <end position="107"/>
    </location>
</feature>
<dbReference type="EMBL" id="HBGA01060248">
    <property type="protein sequence ID" value="CAD9011201.1"/>
    <property type="molecule type" value="Transcribed_RNA"/>
</dbReference>
<accession>A0A7S1IFX0</accession>
<dbReference type="GO" id="GO:0005634">
    <property type="term" value="C:nucleus"/>
    <property type="evidence" value="ECO:0007669"/>
    <property type="project" value="UniProtKB-SubCell"/>
</dbReference>
<reference evidence="5" key="1">
    <citation type="submission" date="2021-01" db="EMBL/GenBank/DDBJ databases">
        <authorList>
            <person name="Corre E."/>
            <person name="Pelletier E."/>
            <person name="Niang G."/>
            <person name="Scheremetjew M."/>
            <person name="Finn R."/>
            <person name="Kale V."/>
            <person name="Holt S."/>
            <person name="Cochrane G."/>
            <person name="Meng A."/>
            <person name="Brown T."/>
            <person name="Cohen L."/>
        </authorList>
    </citation>
    <scope>NUCLEOTIDE SEQUENCE</scope>
    <source>
        <strain evidence="5">NIES-381</strain>
    </source>
</reference>
<dbReference type="PANTHER" id="PTHR13495">
    <property type="entry name" value="NEFA-INTERACTING NUCLEAR PROTEIN NIP30"/>
    <property type="match status" value="1"/>
</dbReference>
<protein>
    <recommendedName>
        <fullName evidence="4">FAM192A/Fyv6 N-terminal domain-containing protein</fullName>
    </recommendedName>
</protein>
<feature type="region of interest" description="Disordered" evidence="3">
    <location>
        <begin position="135"/>
        <end position="201"/>
    </location>
</feature>
<organism evidence="5">
    <name type="scientific">Eutreptiella gymnastica</name>
    <dbReference type="NCBI Taxonomy" id="73025"/>
    <lineage>
        <taxon>Eukaryota</taxon>
        <taxon>Discoba</taxon>
        <taxon>Euglenozoa</taxon>
        <taxon>Euglenida</taxon>
        <taxon>Spirocuta</taxon>
        <taxon>Euglenophyceae</taxon>
        <taxon>Eutreptiales</taxon>
        <taxon>Eutreptiaceae</taxon>
        <taxon>Eutreptiella</taxon>
    </lineage>
</organism>
<gene>
    <name evidence="5" type="ORF">EGYM00392_LOCUS22301</name>
</gene>
<dbReference type="InterPro" id="IPR039845">
    <property type="entry name" value="FAM192A"/>
</dbReference>
<comment type="subcellular location">
    <subcellularLocation>
        <location evidence="1">Nucleus</location>
    </subcellularLocation>
</comment>
<evidence type="ECO:0000313" key="5">
    <source>
        <dbReference type="EMBL" id="CAD9011201.1"/>
    </source>
</evidence>